<name>A0A7R8WZQ9_9CRUS</name>
<dbReference type="InterPro" id="IPR029058">
    <property type="entry name" value="AB_hydrolase_fold"/>
</dbReference>
<protein>
    <recommendedName>
        <fullName evidence="4">AB hydrolase-1 domain-containing protein</fullName>
    </recommendedName>
</protein>
<evidence type="ECO:0000313" key="6">
    <source>
        <dbReference type="Proteomes" id="UP000677054"/>
    </source>
</evidence>
<dbReference type="OrthoDB" id="284184at2759"/>
<dbReference type="EMBL" id="CAJPEV010000116">
    <property type="protein sequence ID" value="CAG0880832.1"/>
    <property type="molecule type" value="Genomic_DNA"/>
</dbReference>
<evidence type="ECO:0000256" key="3">
    <source>
        <dbReference type="ARBA" id="ARBA00037942"/>
    </source>
</evidence>
<proteinExistence type="inferred from homology"/>
<dbReference type="Gene3D" id="3.40.50.1820">
    <property type="entry name" value="alpha/beta hydrolase"/>
    <property type="match status" value="1"/>
</dbReference>
<dbReference type="SUPFAM" id="SSF53474">
    <property type="entry name" value="alpha/beta-Hydrolases"/>
    <property type="match status" value="1"/>
</dbReference>
<sequence>MILLLPIWGVLATNSQETPTQTITLPDIKSEVHYREVGEGGNNTAVSVFLLHGAAFTSETWEEIGTLKLLADTGYRAIAIDLPGAANSKTKGYLPNNKRGNFLKSFMDAVELAPSVIVVPSMSGSFAFPLLRDHPEYFQGFVPIAPVSASLSAAELAELDIPTLIIYGTKDTYGARISGKLQNIPGSTIHKLEGAGHPAYLQPGTQEFHELLLGFLDDLTHAYSSAQ</sequence>
<dbReference type="Proteomes" id="UP000677054">
    <property type="component" value="Unassembled WGS sequence"/>
</dbReference>
<dbReference type="PANTHER" id="PTHR46197">
    <property type="entry name" value="PROTEIN ABHD14B-LIKE"/>
    <property type="match status" value="1"/>
</dbReference>
<evidence type="ECO:0000313" key="5">
    <source>
        <dbReference type="EMBL" id="CAD7241271.1"/>
    </source>
</evidence>
<comment type="similarity">
    <text evidence="3">Belongs to the AB hydrolase superfamily. ABHD14 family.</text>
</comment>
<dbReference type="EMBL" id="LR899633">
    <property type="protein sequence ID" value="CAD7241271.1"/>
    <property type="molecule type" value="Genomic_DNA"/>
</dbReference>
<evidence type="ECO:0000259" key="4">
    <source>
        <dbReference type="Pfam" id="PF00561"/>
    </source>
</evidence>
<dbReference type="GO" id="GO:0005737">
    <property type="term" value="C:cytoplasm"/>
    <property type="evidence" value="ECO:0007669"/>
    <property type="project" value="UniProtKB-SubCell"/>
</dbReference>
<reference evidence="5" key="1">
    <citation type="submission" date="2020-11" db="EMBL/GenBank/DDBJ databases">
        <authorList>
            <person name="Tran Van P."/>
        </authorList>
    </citation>
    <scope>NUCLEOTIDE SEQUENCE</scope>
</reference>
<feature type="domain" description="AB hydrolase-1" evidence="4">
    <location>
        <begin position="48"/>
        <end position="150"/>
    </location>
</feature>
<dbReference type="AlphaFoldDB" id="A0A7R8WZQ9"/>
<comment type="subcellular location">
    <subcellularLocation>
        <location evidence="1">Cytoplasm</location>
    </subcellularLocation>
</comment>
<dbReference type="Pfam" id="PF00561">
    <property type="entry name" value="Abhydrolase_1"/>
    <property type="match status" value="1"/>
</dbReference>
<organism evidence="5">
    <name type="scientific">Darwinula stevensoni</name>
    <dbReference type="NCBI Taxonomy" id="69355"/>
    <lineage>
        <taxon>Eukaryota</taxon>
        <taxon>Metazoa</taxon>
        <taxon>Ecdysozoa</taxon>
        <taxon>Arthropoda</taxon>
        <taxon>Crustacea</taxon>
        <taxon>Oligostraca</taxon>
        <taxon>Ostracoda</taxon>
        <taxon>Podocopa</taxon>
        <taxon>Podocopida</taxon>
        <taxon>Darwinulocopina</taxon>
        <taxon>Darwinuloidea</taxon>
        <taxon>Darwinulidae</taxon>
        <taxon>Darwinula</taxon>
    </lineage>
</organism>
<evidence type="ECO:0000256" key="1">
    <source>
        <dbReference type="ARBA" id="ARBA00004496"/>
    </source>
</evidence>
<accession>A0A7R8WZQ9</accession>
<dbReference type="PANTHER" id="PTHR46197:SF3">
    <property type="entry name" value="AB HYDROLASE-1 DOMAIN-CONTAINING PROTEIN"/>
    <property type="match status" value="1"/>
</dbReference>
<keyword evidence="6" id="KW-1185">Reference proteome</keyword>
<evidence type="ECO:0000256" key="2">
    <source>
        <dbReference type="ARBA" id="ARBA00022490"/>
    </source>
</evidence>
<gene>
    <name evidence="5" type="ORF">DSTB1V02_LOCUS1271</name>
</gene>
<dbReference type="InterPro" id="IPR000073">
    <property type="entry name" value="AB_hydrolase_1"/>
</dbReference>
<keyword evidence="2" id="KW-0963">Cytoplasm</keyword>